<dbReference type="Pfam" id="PF01315">
    <property type="entry name" value="Ald_Xan_dh_C"/>
    <property type="match status" value="1"/>
</dbReference>
<dbReference type="Pfam" id="PF20256">
    <property type="entry name" value="MoCoBD_2"/>
    <property type="match status" value="1"/>
</dbReference>
<protein>
    <submittedName>
        <fullName evidence="2">Xanthine dehydrogenase family protein</fullName>
    </submittedName>
</protein>
<evidence type="ECO:0000313" key="3">
    <source>
        <dbReference type="Proteomes" id="UP000752292"/>
    </source>
</evidence>
<gene>
    <name evidence="2" type="ORF">HY618_08685</name>
</gene>
<reference evidence="2" key="1">
    <citation type="submission" date="2020-07" db="EMBL/GenBank/DDBJ databases">
        <title>Huge and variable diversity of episymbiotic CPR bacteria and DPANN archaea in groundwater ecosystems.</title>
        <authorList>
            <person name="He C.Y."/>
            <person name="Keren R."/>
            <person name="Whittaker M."/>
            <person name="Farag I.F."/>
            <person name="Doudna J."/>
            <person name="Cate J.H.D."/>
            <person name="Banfield J.F."/>
        </authorList>
    </citation>
    <scope>NUCLEOTIDE SEQUENCE</scope>
    <source>
        <strain evidence="2">NC_groundwater_1370_Ag_S-0.2um_69_93</strain>
    </source>
</reference>
<organism evidence="2 3">
    <name type="scientific">Tectimicrobiota bacterium</name>
    <dbReference type="NCBI Taxonomy" id="2528274"/>
    <lineage>
        <taxon>Bacteria</taxon>
        <taxon>Pseudomonadati</taxon>
        <taxon>Nitrospinota/Tectimicrobiota group</taxon>
        <taxon>Candidatus Tectimicrobiota</taxon>
    </lineage>
</organism>
<sequence length="634" mass="68354">MPRMNVVGTSPTKADALATAVGDTRYGDDFHLPGELHAQVVRAALTPARVKKVDASRALALPGVHCVLTAKDIPGVNAGRYPDYPVLVEDVVHDIGDAIALVAAETRDLAAEAARLVRVAYEPLPGAYDFMKPEGEILCDWRTEKGDAEAAFRRPDAVVVENVYFTACLDHAYIEPEGGLAWVDERGVVNVRVPTQTIENYQKVAAALGLPASRVRYECPMLGGAFGGKEHPLLGDFLALLAVKTGRPVRMAYTREETINTGSKRHPFLMRYKTAATRDGRLLAVEVDILADAGAYAANSKGLVMGALCISGGPYEIPNARGRARAVLTHNPFTEAMRGVGANQVCFAYEGQMDELAARIGMDPAEFRRRNFIKKGGTLMQRQPVPSRVMLPELMEKVVRAMGGPAGRVPGKDRGPWRRGRGIAANLGGYGRPRNEGEVYVSLEDDGSVNLRCGASDVGAGQTQTCRQVAAEVLGVPLEKVTVVMSDSHVTPLVGITAGSRQTLISGGATYRTGLELRARLLKGAAELLEANPEDLGIREGRIFVKAAQERGVTLAQAVRKCRAMGMEKFHTGKMKIGDHHFEGHEKYGDAGGWMDYTFGVHAAEVEVNAETGEVRLLRYCSGHDVGQAINVQH</sequence>
<dbReference type="SUPFAM" id="SSF54665">
    <property type="entry name" value="CO dehydrogenase molybdoprotein N-domain-like"/>
    <property type="match status" value="1"/>
</dbReference>
<dbReference type="AlphaFoldDB" id="A0A932ZVU7"/>
<comment type="caution">
    <text evidence="2">The sequence shown here is derived from an EMBL/GenBank/DDBJ whole genome shotgun (WGS) entry which is preliminary data.</text>
</comment>
<dbReference type="InterPro" id="IPR016208">
    <property type="entry name" value="Ald_Oxase/xanthine_DH-like"/>
</dbReference>
<dbReference type="EMBL" id="JACQRX010000379">
    <property type="protein sequence ID" value="MBI4252521.1"/>
    <property type="molecule type" value="Genomic_DNA"/>
</dbReference>
<dbReference type="InterPro" id="IPR008274">
    <property type="entry name" value="AldOxase/xan_DH_MoCoBD1"/>
</dbReference>
<dbReference type="Gene3D" id="3.30.365.10">
    <property type="entry name" value="Aldehyde oxidase/xanthine dehydrogenase, molybdopterin binding domain"/>
    <property type="match status" value="4"/>
</dbReference>
<dbReference type="SUPFAM" id="SSF56003">
    <property type="entry name" value="Molybdenum cofactor-binding domain"/>
    <property type="match status" value="1"/>
</dbReference>
<dbReference type="Proteomes" id="UP000752292">
    <property type="component" value="Unassembled WGS sequence"/>
</dbReference>
<proteinExistence type="predicted"/>
<dbReference type="InterPro" id="IPR037165">
    <property type="entry name" value="AldOxase/xan_DH_Mopterin-bd_sf"/>
</dbReference>
<feature type="domain" description="Aldehyde oxidase/xanthine dehydrogenase a/b hammerhead" evidence="1">
    <location>
        <begin position="21"/>
        <end position="125"/>
    </location>
</feature>
<dbReference type="SMART" id="SM01008">
    <property type="entry name" value="Ald_Xan_dh_C"/>
    <property type="match status" value="1"/>
</dbReference>
<dbReference type="InterPro" id="IPR000674">
    <property type="entry name" value="Ald_Oxase/Xan_DH_a/b"/>
</dbReference>
<evidence type="ECO:0000313" key="2">
    <source>
        <dbReference type="EMBL" id="MBI4252521.1"/>
    </source>
</evidence>
<accession>A0A932ZVU7</accession>
<dbReference type="PANTHER" id="PTHR11908:SF157">
    <property type="entry name" value="XANTHINE DEHYDROGENASE SUBUNIT D-RELATED"/>
    <property type="match status" value="1"/>
</dbReference>
<name>A0A932ZVU7_UNCTE</name>
<dbReference type="GO" id="GO:0005506">
    <property type="term" value="F:iron ion binding"/>
    <property type="evidence" value="ECO:0007669"/>
    <property type="project" value="InterPro"/>
</dbReference>
<dbReference type="Gene3D" id="3.90.1170.50">
    <property type="entry name" value="Aldehyde oxidase/xanthine dehydrogenase, a/b hammerhead"/>
    <property type="match status" value="1"/>
</dbReference>
<feature type="non-terminal residue" evidence="2">
    <location>
        <position position="634"/>
    </location>
</feature>
<dbReference type="Pfam" id="PF02738">
    <property type="entry name" value="MoCoBD_1"/>
    <property type="match status" value="1"/>
</dbReference>
<evidence type="ECO:0000259" key="1">
    <source>
        <dbReference type="SMART" id="SM01008"/>
    </source>
</evidence>
<dbReference type="PANTHER" id="PTHR11908">
    <property type="entry name" value="XANTHINE DEHYDROGENASE"/>
    <property type="match status" value="1"/>
</dbReference>
<dbReference type="InterPro" id="IPR036856">
    <property type="entry name" value="Ald_Oxase/Xan_DH_a/b_sf"/>
</dbReference>
<dbReference type="GO" id="GO:0016491">
    <property type="term" value="F:oxidoreductase activity"/>
    <property type="evidence" value="ECO:0007669"/>
    <property type="project" value="InterPro"/>
</dbReference>
<dbReference type="InterPro" id="IPR046867">
    <property type="entry name" value="AldOxase/xan_DH_MoCoBD2"/>
</dbReference>